<comment type="caution">
    <text evidence="4">The sequence shown here is derived from an EMBL/GenBank/DDBJ whole genome shotgun (WGS) entry which is preliminary data.</text>
</comment>
<evidence type="ECO:0000313" key="5">
    <source>
        <dbReference type="Proteomes" id="UP001283361"/>
    </source>
</evidence>
<feature type="repeat" description="ANK" evidence="3">
    <location>
        <begin position="272"/>
        <end position="304"/>
    </location>
</feature>
<dbReference type="Proteomes" id="UP001283361">
    <property type="component" value="Unassembled WGS sequence"/>
</dbReference>
<reference evidence="4" key="1">
    <citation type="journal article" date="2023" name="G3 (Bethesda)">
        <title>A reference genome for the long-term kleptoplast-retaining sea slug Elysia crispata morphotype clarki.</title>
        <authorList>
            <person name="Eastman K.E."/>
            <person name="Pendleton A.L."/>
            <person name="Shaikh M.A."/>
            <person name="Suttiyut T."/>
            <person name="Ogas R."/>
            <person name="Tomko P."/>
            <person name="Gavelis G."/>
            <person name="Widhalm J.R."/>
            <person name="Wisecaver J.H."/>
        </authorList>
    </citation>
    <scope>NUCLEOTIDE SEQUENCE</scope>
    <source>
        <strain evidence="4">ECLA1</strain>
    </source>
</reference>
<dbReference type="PROSITE" id="PS50297">
    <property type="entry name" value="ANK_REP_REGION"/>
    <property type="match status" value="3"/>
</dbReference>
<dbReference type="SMART" id="SM00248">
    <property type="entry name" value="ANK"/>
    <property type="match status" value="8"/>
</dbReference>
<dbReference type="PANTHER" id="PTHR24193:SF121">
    <property type="entry name" value="ADA2A-CONTAINING COMPLEX COMPONENT 3, ISOFORM D"/>
    <property type="match status" value="1"/>
</dbReference>
<dbReference type="SUPFAM" id="SSF48403">
    <property type="entry name" value="Ankyrin repeat"/>
    <property type="match status" value="1"/>
</dbReference>
<sequence>MEFPRAQQLVNKNDVKSLKALPNPLSLLHLRHKKSGDTLLHICCRCGSQSVLSYIIDELGANVEVSNNDGKRPLHDAAQYSEEGCLSILLYHGAETNVLKRSDWTPLMLACTKQSLNVIDLLLGAGADPCLKNKDGWNSFHLASREGNTAILSRLVEANCTVWDTRSNNLRTPLHTAALHGRSAAVNWLLSECGIHPDCTDSCGVTPFMDALRGGHLDIGKILFHTGKVIVGRIDKAGRQAVHHVAQAGQKSALLYLVQDLGVAVNATSSRDQETPLHAAAKDGQKEMMLLLLDLGANMAALDRRGRTALDVARACRQDACVTALLEISAKGKG</sequence>
<feature type="repeat" description="ANK" evidence="3">
    <location>
        <begin position="69"/>
        <end position="101"/>
    </location>
</feature>
<dbReference type="InterPro" id="IPR036770">
    <property type="entry name" value="Ankyrin_rpt-contain_sf"/>
</dbReference>
<dbReference type="EMBL" id="JAWDGP010006875">
    <property type="protein sequence ID" value="KAK3733859.1"/>
    <property type="molecule type" value="Genomic_DNA"/>
</dbReference>
<dbReference type="InterPro" id="IPR050663">
    <property type="entry name" value="Ankyrin-SOCS_Box"/>
</dbReference>
<proteinExistence type="predicted"/>
<keyword evidence="2 3" id="KW-0040">ANK repeat</keyword>
<keyword evidence="5" id="KW-1185">Reference proteome</keyword>
<evidence type="ECO:0000256" key="1">
    <source>
        <dbReference type="ARBA" id="ARBA00022737"/>
    </source>
</evidence>
<dbReference type="InterPro" id="IPR002110">
    <property type="entry name" value="Ankyrin_rpt"/>
</dbReference>
<evidence type="ECO:0000256" key="3">
    <source>
        <dbReference type="PROSITE-ProRule" id="PRU00023"/>
    </source>
</evidence>
<dbReference type="Gene3D" id="1.25.40.20">
    <property type="entry name" value="Ankyrin repeat-containing domain"/>
    <property type="match status" value="3"/>
</dbReference>
<dbReference type="GO" id="GO:0005634">
    <property type="term" value="C:nucleus"/>
    <property type="evidence" value="ECO:0007669"/>
    <property type="project" value="TreeGrafter"/>
</dbReference>
<dbReference type="GO" id="GO:0045944">
    <property type="term" value="P:positive regulation of transcription by RNA polymerase II"/>
    <property type="evidence" value="ECO:0007669"/>
    <property type="project" value="TreeGrafter"/>
</dbReference>
<dbReference type="AlphaFoldDB" id="A0AAE0Y639"/>
<dbReference type="PANTHER" id="PTHR24193">
    <property type="entry name" value="ANKYRIN REPEAT PROTEIN"/>
    <property type="match status" value="1"/>
</dbReference>
<evidence type="ECO:0000256" key="2">
    <source>
        <dbReference type="ARBA" id="ARBA00023043"/>
    </source>
</evidence>
<dbReference type="Pfam" id="PF12796">
    <property type="entry name" value="Ank_2"/>
    <property type="match status" value="3"/>
</dbReference>
<feature type="repeat" description="ANK" evidence="3">
    <location>
        <begin position="102"/>
        <end position="134"/>
    </location>
</feature>
<name>A0AAE0Y639_9GAST</name>
<dbReference type="GO" id="GO:0000976">
    <property type="term" value="F:transcription cis-regulatory region binding"/>
    <property type="evidence" value="ECO:0007669"/>
    <property type="project" value="TreeGrafter"/>
</dbReference>
<organism evidence="4 5">
    <name type="scientific">Elysia crispata</name>
    <name type="common">lettuce slug</name>
    <dbReference type="NCBI Taxonomy" id="231223"/>
    <lineage>
        <taxon>Eukaryota</taxon>
        <taxon>Metazoa</taxon>
        <taxon>Spiralia</taxon>
        <taxon>Lophotrochozoa</taxon>
        <taxon>Mollusca</taxon>
        <taxon>Gastropoda</taxon>
        <taxon>Heterobranchia</taxon>
        <taxon>Euthyneura</taxon>
        <taxon>Panpulmonata</taxon>
        <taxon>Sacoglossa</taxon>
        <taxon>Placobranchoidea</taxon>
        <taxon>Plakobranchidae</taxon>
        <taxon>Elysia</taxon>
    </lineage>
</organism>
<evidence type="ECO:0008006" key="6">
    <source>
        <dbReference type="Google" id="ProtNLM"/>
    </source>
</evidence>
<protein>
    <recommendedName>
        <fullName evidence="6">Ankyrin repeat domain-containing protein 16</fullName>
    </recommendedName>
</protein>
<accession>A0AAE0Y639</accession>
<keyword evidence="1" id="KW-0677">Repeat</keyword>
<dbReference type="PROSITE" id="PS50088">
    <property type="entry name" value="ANK_REPEAT"/>
    <property type="match status" value="3"/>
</dbReference>
<evidence type="ECO:0000313" key="4">
    <source>
        <dbReference type="EMBL" id="KAK3733859.1"/>
    </source>
</evidence>
<gene>
    <name evidence="4" type="ORF">RRG08_031799</name>
</gene>